<comment type="caution">
    <text evidence="3">The sequence shown here is derived from an EMBL/GenBank/DDBJ whole genome shotgun (WGS) entry which is preliminary data.</text>
</comment>
<organism evidence="3 4">
    <name type="scientific">Cystoisospora suis</name>
    <dbReference type="NCBI Taxonomy" id="483139"/>
    <lineage>
        <taxon>Eukaryota</taxon>
        <taxon>Sar</taxon>
        <taxon>Alveolata</taxon>
        <taxon>Apicomplexa</taxon>
        <taxon>Conoidasida</taxon>
        <taxon>Coccidia</taxon>
        <taxon>Eucoccidiorida</taxon>
        <taxon>Eimeriorina</taxon>
        <taxon>Sarcocystidae</taxon>
        <taxon>Cystoisospora</taxon>
    </lineage>
</organism>
<evidence type="ECO:0000313" key="4">
    <source>
        <dbReference type="Proteomes" id="UP000221165"/>
    </source>
</evidence>
<keyword evidence="2" id="KW-0732">Signal</keyword>
<sequence length="60" mass="6890">LSLFVLFFLILSLFSSHLKTPVERDEEAREKEEEGGGGGDRRDREGSMQKRRARKAIIAR</sequence>
<feature type="compositionally biased region" description="Basic and acidic residues" evidence="1">
    <location>
        <begin position="20"/>
        <end position="48"/>
    </location>
</feature>
<evidence type="ECO:0000313" key="3">
    <source>
        <dbReference type="EMBL" id="PHJ17357.1"/>
    </source>
</evidence>
<feature type="non-terminal residue" evidence="3">
    <location>
        <position position="1"/>
    </location>
</feature>
<dbReference type="RefSeq" id="XP_067919079.1">
    <property type="nucleotide sequence ID" value="XM_068068945.1"/>
</dbReference>
<feature type="region of interest" description="Disordered" evidence="1">
    <location>
        <begin position="20"/>
        <end position="60"/>
    </location>
</feature>
<protein>
    <submittedName>
        <fullName evidence="3">Uncharacterized protein</fullName>
    </submittedName>
</protein>
<name>A0A2C6KIG8_9APIC</name>
<reference evidence="3 4" key="1">
    <citation type="journal article" date="2017" name="Int. J. Parasitol.">
        <title>The genome of the protozoan parasite Cystoisospora suis and a reverse vaccinology approach to identify vaccine candidates.</title>
        <authorList>
            <person name="Palmieri N."/>
            <person name="Shrestha A."/>
            <person name="Ruttkowski B."/>
            <person name="Beck T."/>
            <person name="Vogl C."/>
            <person name="Tomley F."/>
            <person name="Blake D.P."/>
            <person name="Joachim A."/>
        </authorList>
    </citation>
    <scope>NUCLEOTIDE SEQUENCE [LARGE SCALE GENOMIC DNA]</scope>
    <source>
        <strain evidence="3 4">Wien I</strain>
    </source>
</reference>
<dbReference type="GeneID" id="94432156"/>
<dbReference type="Proteomes" id="UP000221165">
    <property type="component" value="Unassembled WGS sequence"/>
</dbReference>
<gene>
    <name evidence="3" type="ORF">CSUI_008821</name>
</gene>
<feature type="signal peptide" evidence="2">
    <location>
        <begin position="1"/>
        <end position="19"/>
    </location>
</feature>
<feature type="chain" id="PRO_5013265394" evidence="2">
    <location>
        <begin position="20"/>
        <end position="60"/>
    </location>
</feature>
<dbReference type="VEuPathDB" id="ToxoDB:CSUI_008821"/>
<evidence type="ECO:0000256" key="1">
    <source>
        <dbReference type="SAM" id="MobiDB-lite"/>
    </source>
</evidence>
<feature type="compositionally biased region" description="Basic residues" evidence="1">
    <location>
        <begin position="49"/>
        <end position="60"/>
    </location>
</feature>
<evidence type="ECO:0000256" key="2">
    <source>
        <dbReference type="SAM" id="SignalP"/>
    </source>
</evidence>
<dbReference type="AlphaFoldDB" id="A0A2C6KIG8"/>
<dbReference type="EMBL" id="MIGC01005062">
    <property type="protein sequence ID" value="PHJ17357.1"/>
    <property type="molecule type" value="Genomic_DNA"/>
</dbReference>
<accession>A0A2C6KIG8</accession>
<proteinExistence type="predicted"/>
<keyword evidence="4" id="KW-1185">Reference proteome</keyword>